<gene>
    <name evidence="1" type="ORF">PMW_173</name>
</gene>
<reference evidence="1 2" key="1">
    <citation type="submission" date="2016-03" db="EMBL/GenBank/DDBJ databases">
        <title>Characterization of pf16 and phiPMW: Two novel phages infecting Pseudomonas putida PpG1.</title>
        <authorList>
            <person name="Magill D.J."/>
            <person name="Krylov V.N."/>
            <person name="Allen C.C.R."/>
            <person name="McGrath J.W."/>
            <person name="Quinn J.P."/>
            <person name="Kulakov L.A."/>
        </authorList>
    </citation>
    <scope>NUCLEOTIDE SEQUENCE [LARGE SCALE GENOMIC DNA]</scope>
</reference>
<dbReference type="Proteomes" id="UP000223738">
    <property type="component" value="Segment"/>
</dbReference>
<proteinExistence type="predicted"/>
<evidence type="ECO:0000313" key="1">
    <source>
        <dbReference type="EMBL" id="ANA49298.1"/>
    </source>
</evidence>
<name>A0A1S5R1P9_9CAUD</name>
<evidence type="ECO:0000313" key="2">
    <source>
        <dbReference type="Proteomes" id="UP000223738"/>
    </source>
</evidence>
<organism evidence="1 2">
    <name type="scientific">Pseudomonas phage phiPMW</name>
    <dbReference type="NCBI Taxonomy" id="1815582"/>
    <lineage>
        <taxon>Viruses</taxon>
        <taxon>Duplodnaviria</taxon>
        <taxon>Heunggongvirae</taxon>
        <taxon>Uroviricota</taxon>
        <taxon>Caudoviricetes</taxon>
        <taxon>Plaisancevirus</taxon>
        <taxon>Plaisancevirus PMW</taxon>
    </lineage>
</organism>
<keyword evidence="2" id="KW-1185">Reference proteome</keyword>
<sequence>MYEIKRTQSGYYYIEKDGQCIAGGMNKNDATIRYNEIVQMSIAEKFKWRPIEELPDVYRTTRRMFVVRGELPYGKDQIYKTDPYCVWLSRNNTEYLRWPHDLPPTEFMELPE</sequence>
<protein>
    <submittedName>
        <fullName evidence="1">Uncharacterized protein</fullName>
    </submittedName>
</protein>
<accession>A0A1S5R1P9</accession>
<dbReference type="EMBL" id="KU862660">
    <property type="protein sequence ID" value="ANA49298.1"/>
    <property type="molecule type" value="Genomic_DNA"/>
</dbReference>